<dbReference type="OrthoDB" id="25129at2759"/>
<dbReference type="SUPFAM" id="SSF52402">
    <property type="entry name" value="Adenine nucleotide alpha hydrolases-like"/>
    <property type="match status" value="1"/>
</dbReference>
<reference evidence="4 5" key="1">
    <citation type="journal article" date="2014" name="BMC Genomics">
        <title>Comparative genome sequencing reveals chemotype-specific gene clusters in the toxigenic black mold Stachybotrys.</title>
        <authorList>
            <person name="Semeiks J."/>
            <person name="Borek D."/>
            <person name="Otwinowski Z."/>
            <person name="Grishin N.V."/>
        </authorList>
    </citation>
    <scope>NUCLEOTIDE SEQUENCE [LARGE SCALE GENOMIC DNA]</scope>
    <source>
        <strain evidence="5">CBS 109288 / IBT 7711</strain>
    </source>
</reference>
<dbReference type="Proteomes" id="UP000028045">
    <property type="component" value="Unassembled WGS sequence"/>
</dbReference>
<evidence type="ECO:0000313" key="5">
    <source>
        <dbReference type="Proteomes" id="UP000028045"/>
    </source>
</evidence>
<dbReference type="Gene3D" id="3.40.50.620">
    <property type="entry name" value="HUPs"/>
    <property type="match status" value="1"/>
</dbReference>
<comment type="similarity">
    <text evidence="3">Belongs to the CTU2/NCS2 family.</text>
</comment>
<name>A0A084AG58_STACB</name>
<dbReference type="PANTHER" id="PTHR20882">
    <property type="entry name" value="CYTOPLASMIC TRNA 2-THIOLATION PROTEIN 2"/>
    <property type="match status" value="1"/>
</dbReference>
<protein>
    <recommendedName>
        <fullName evidence="3">Cytoplasmic tRNA 2-thiolation protein 2</fullName>
    </recommendedName>
</protein>
<evidence type="ECO:0000256" key="2">
    <source>
        <dbReference type="ARBA" id="ARBA00022694"/>
    </source>
</evidence>
<keyword evidence="2 3" id="KW-0819">tRNA processing</keyword>
<gene>
    <name evidence="3" type="primary">NCS2</name>
    <name evidence="3" type="synonym">CTU2</name>
    <name evidence="4" type="ORF">S7711_06333</name>
</gene>
<dbReference type="HAMAP" id="MF_03054">
    <property type="entry name" value="CTU2"/>
    <property type="match status" value="1"/>
</dbReference>
<dbReference type="PANTHER" id="PTHR20882:SF14">
    <property type="entry name" value="CYTOPLASMIC TRNA 2-THIOLATION PROTEIN 2"/>
    <property type="match status" value="1"/>
</dbReference>
<organism evidence="4 5">
    <name type="scientific">Stachybotrys chartarum (strain CBS 109288 / IBT 7711)</name>
    <name type="common">Toxic black mold</name>
    <name type="synonym">Stilbospora chartarum</name>
    <dbReference type="NCBI Taxonomy" id="1280523"/>
    <lineage>
        <taxon>Eukaryota</taxon>
        <taxon>Fungi</taxon>
        <taxon>Dikarya</taxon>
        <taxon>Ascomycota</taxon>
        <taxon>Pezizomycotina</taxon>
        <taxon>Sordariomycetes</taxon>
        <taxon>Hypocreomycetidae</taxon>
        <taxon>Hypocreales</taxon>
        <taxon>Stachybotryaceae</taxon>
        <taxon>Stachybotrys</taxon>
    </lineage>
</organism>
<dbReference type="GO" id="GO:0002143">
    <property type="term" value="P:tRNA wobble position uridine thiolation"/>
    <property type="evidence" value="ECO:0007669"/>
    <property type="project" value="TreeGrafter"/>
</dbReference>
<keyword evidence="1 3" id="KW-0963">Cytoplasm</keyword>
<proteinExistence type="inferred from homology"/>
<evidence type="ECO:0000256" key="1">
    <source>
        <dbReference type="ARBA" id="ARBA00022490"/>
    </source>
</evidence>
<dbReference type="GO" id="GO:0000049">
    <property type="term" value="F:tRNA binding"/>
    <property type="evidence" value="ECO:0007669"/>
    <property type="project" value="InterPro"/>
</dbReference>
<comment type="pathway">
    <text evidence="3">tRNA modification; 5-methoxycarbonylmethyl-2-thiouridine-tRNA biosynthesis.</text>
</comment>
<comment type="subcellular location">
    <subcellularLocation>
        <location evidence="3">Cytoplasm</location>
    </subcellularLocation>
</comment>
<accession>A0A084AG58</accession>
<dbReference type="Pfam" id="PF10288">
    <property type="entry name" value="CTU2"/>
    <property type="match status" value="1"/>
</dbReference>
<dbReference type="InterPro" id="IPR014729">
    <property type="entry name" value="Rossmann-like_a/b/a_fold"/>
</dbReference>
<dbReference type="HOGENOM" id="CLU_024534_3_0_1"/>
<dbReference type="GO" id="GO:0005829">
    <property type="term" value="C:cytosol"/>
    <property type="evidence" value="ECO:0007669"/>
    <property type="project" value="TreeGrafter"/>
</dbReference>
<evidence type="ECO:0000313" key="4">
    <source>
        <dbReference type="EMBL" id="KEY64287.1"/>
    </source>
</evidence>
<sequence>MPDSKPAKPCKRCKDLDAPYKLRNEPSCRKCFVEYVDTKVIKRMAVALRETRTSHLPGPRRYLAGLSFGLSSSALVHILDAQAKYQKANNPKSALEVLVLHVDTDLSYPGVTDAETPAQRLLARYRDKYPHLSHECLHLNKALDLETVDWTSLPRLEGQDDSARLRSLFDRLPSVTSRADILRQLVRHLLLHVAIDRGFQALFLGHNTTSLAALTLAEVANGRGFAIPWQVNDGPVTICTYDQSSDDPGKVTASREFPIYSPLREVLSAEIATYRDIIPSLGELAPADTSSATSVVSHKDLSIEEVMARYFSGVEGPYSGIVANVVRTAGKLERTSAGGFCRLCSVPLDEEGDSTWAGEMGPETERTASTHQQQKLCYGCSRSLKV</sequence>
<keyword evidence="5" id="KW-1185">Reference proteome</keyword>
<dbReference type="GO" id="GO:0016783">
    <property type="term" value="F:sulfurtransferase activity"/>
    <property type="evidence" value="ECO:0007669"/>
    <property type="project" value="TreeGrafter"/>
</dbReference>
<dbReference type="AlphaFoldDB" id="A0A084AG58"/>
<dbReference type="InterPro" id="IPR019407">
    <property type="entry name" value="CTU2"/>
</dbReference>
<comment type="function">
    <text evidence="3">Plays a central role in 2-thiolation of mcm(5)S(2)U at tRNA wobble positions of tRNA(Lys), tRNA(Glu) and tRNA(Gln). May act by forming a heterodimer with NCS6 that ligates sulfur from thiocarboxylated URM1 onto the uridine of tRNAs at wobble position. Prior mcm(5) tRNA modification by the elongator complex is required for 2-thiolation. May also be involved in protein urmylation.</text>
</comment>
<dbReference type="UniPathway" id="UPA00988"/>
<dbReference type="GO" id="GO:0032447">
    <property type="term" value="P:protein urmylation"/>
    <property type="evidence" value="ECO:0007669"/>
    <property type="project" value="UniProtKB-UniRule"/>
</dbReference>
<evidence type="ECO:0000256" key="3">
    <source>
        <dbReference type="HAMAP-Rule" id="MF_03054"/>
    </source>
</evidence>
<dbReference type="EMBL" id="KL648743">
    <property type="protein sequence ID" value="KEY64287.1"/>
    <property type="molecule type" value="Genomic_DNA"/>
</dbReference>
<dbReference type="GO" id="GO:0016779">
    <property type="term" value="F:nucleotidyltransferase activity"/>
    <property type="evidence" value="ECO:0007669"/>
    <property type="project" value="UniProtKB-UniRule"/>
</dbReference>